<dbReference type="Gene3D" id="3.30.110.60">
    <property type="entry name" value="YhbY-like"/>
    <property type="match status" value="1"/>
</dbReference>
<dbReference type="GO" id="GO:0003723">
    <property type="term" value="F:RNA binding"/>
    <property type="evidence" value="ECO:0007669"/>
    <property type="project" value="UniProtKB-UniRule"/>
</dbReference>
<keyword evidence="5" id="KW-1185">Reference proteome</keyword>
<dbReference type="OrthoDB" id="9797519at2"/>
<dbReference type="RefSeq" id="WP_088554499.1">
    <property type="nucleotide sequence ID" value="NZ_BDGJ01000126.1"/>
</dbReference>
<dbReference type="Proteomes" id="UP000197032">
    <property type="component" value="Unassembled WGS sequence"/>
</dbReference>
<dbReference type="PANTHER" id="PTHR40065:SF3">
    <property type="entry name" value="RNA-BINDING PROTEIN YHBY"/>
    <property type="match status" value="1"/>
</dbReference>
<dbReference type="AlphaFoldDB" id="A0A1Z5HVA6"/>
<evidence type="ECO:0000313" key="5">
    <source>
        <dbReference type="Proteomes" id="UP000197032"/>
    </source>
</evidence>
<dbReference type="Pfam" id="PF01985">
    <property type="entry name" value="CRS1_YhbY"/>
    <property type="match status" value="1"/>
</dbReference>
<dbReference type="PANTHER" id="PTHR40065">
    <property type="entry name" value="RNA-BINDING PROTEIN YHBY"/>
    <property type="match status" value="1"/>
</dbReference>
<evidence type="ECO:0000256" key="2">
    <source>
        <dbReference type="PROSITE-ProRule" id="PRU00626"/>
    </source>
</evidence>
<dbReference type="PROSITE" id="PS51295">
    <property type="entry name" value="CRM"/>
    <property type="match status" value="1"/>
</dbReference>
<gene>
    <name evidence="4" type="ORF">KKC1_24750</name>
</gene>
<proteinExistence type="predicted"/>
<name>A0A1Z5HVA6_9FIRM</name>
<dbReference type="SMART" id="SM01103">
    <property type="entry name" value="CRS1_YhbY"/>
    <property type="match status" value="1"/>
</dbReference>
<dbReference type="SUPFAM" id="SSF75471">
    <property type="entry name" value="YhbY-like"/>
    <property type="match status" value="1"/>
</dbReference>
<reference evidence="5" key="1">
    <citation type="journal article" date="2017" name="Appl. Environ. Microbiol.">
        <title>Genomic analysis of Calderihabitans maritimus KKC1, a thermophilic hydrogenogenic carboxydotrophic bacterium isolated from marine sediment.</title>
        <authorList>
            <person name="Omae K."/>
            <person name="Yoneda Y."/>
            <person name="Fukuyama Y."/>
            <person name="Yoshida T."/>
            <person name="Sako Y."/>
        </authorList>
    </citation>
    <scope>NUCLEOTIDE SEQUENCE [LARGE SCALE GENOMIC DNA]</scope>
    <source>
        <strain evidence="5">KKC1</strain>
    </source>
</reference>
<dbReference type="InterPro" id="IPR001890">
    <property type="entry name" value="RNA-binding_CRM"/>
</dbReference>
<dbReference type="InterPro" id="IPR017924">
    <property type="entry name" value="RNA-binding_YhbY"/>
</dbReference>
<keyword evidence="1 2" id="KW-0694">RNA-binding</keyword>
<sequence>MLTGKQRRFLRAMGTGLDPILQVGKGGITEALLKQVDEALEARELIKIRILPNSGREPKEVGKNLAVQTGAELVQVIGRNLLLYRRSQKKPTIELP</sequence>
<feature type="domain" description="CRM" evidence="3">
    <location>
        <begin position="1"/>
        <end position="96"/>
    </location>
</feature>
<evidence type="ECO:0000313" key="4">
    <source>
        <dbReference type="EMBL" id="GAW93338.1"/>
    </source>
</evidence>
<dbReference type="InterPro" id="IPR035920">
    <property type="entry name" value="YhbY-like_sf"/>
</dbReference>
<comment type="caution">
    <text evidence="4">The sequence shown here is derived from an EMBL/GenBank/DDBJ whole genome shotgun (WGS) entry which is preliminary data.</text>
</comment>
<dbReference type="NCBIfam" id="TIGR00253">
    <property type="entry name" value="RNA_bind_YhbY"/>
    <property type="match status" value="1"/>
</dbReference>
<protein>
    <submittedName>
        <fullName evidence="4">RNA-binding protein</fullName>
    </submittedName>
</protein>
<evidence type="ECO:0000259" key="3">
    <source>
        <dbReference type="PROSITE" id="PS51295"/>
    </source>
</evidence>
<dbReference type="EMBL" id="BDGJ01000126">
    <property type="protein sequence ID" value="GAW93338.1"/>
    <property type="molecule type" value="Genomic_DNA"/>
</dbReference>
<evidence type="ECO:0000256" key="1">
    <source>
        <dbReference type="ARBA" id="ARBA00022884"/>
    </source>
</evidence>
<accession>A0A1Z5HVA6</accession>
<dbReference type="InterPro" id="IPR051925">
    <property type="entry name" value="RNA-binding_domain"/>
</dbReference>
<organism evidence="4 5">
    <name type="scientific">Calderihabitans maritimus</name>
    <dbReference type="NCBI Taxonomy" id="1246530"/>
    <lineage>
        <taxon>Bacteria</taxon>
        <taxon>Bacillati</taxon>
        <taxon>Bacillota</taxon>
        <taxon>Clostridia</taxon>
        <taxon>Neomoorellales</taxon>
        <taxon>Calderihabitantaceae</taxon>
        <taxon>Calderihabitans</taxon>
    </lineage>
</organism>